<dbReference type="PROSITE" id="PS50968">
    <property type="entry name" value="BIOTINYL_LIPOYL"/>
    <property type="match status" value="1"/>
</dbReference>
<dbReference type="RefSeq" id="WP_204403777.1">
    <property type="nucleotide sequence ID" value="NZ_JAFBEE010000021.1"/>
</dbReference>
<dbReference type="Gene3D" id="2.40.50.100">
    <property type="match status" value="1"/>
</dbReference>
<dbReference type="Proteomes" id="UP001314796">
    <property type="component" value="Unassembled WGS sequence"/>
</dbReference>
<dbReference type="InterPro" id="IPR011053">
    <property type="entry name" value="Single_hybrid_motif"/>
</dbReference>
<accession>A0ABS2NSN7</accession>
<name>A0ABS2NSN7_9FIRM</name>
<gene>
    <name evidence="4" type="ORF">JOC73_002555</name>
</gene>
<dbReference type="PROSITE" id="PS00188">
    <property type="entry name" value="BIOTIN"/>
    <property type="match status" value="1"/>
</dbReference>
<comment type="caution">
    <text evidence="4">The sequence shown here is derived from an EMBL/GenBank/DDBJ whole genome shotgun (WGS) entry which is preliminary data.</text>
</comment>
<sequence length="134" mass="13483">MKKFNITVNGVSYEVDVEEIKDGAAPAPRAAAPAPRPAAPAAPKAAPAAKPAAKPAAPVASPAGATTVEAPMPGNIWKIEVKEGQAVKEGQVLLILEAMKMENEIMAPADGTVAAIHVSEGASVNGGDVLVSLK</sequence>
<proteinExistence type="predicted"/>
<evidence type="ECO:0000256" key="2">
    <source>
        <dbReference type="SAM" id="MobiDB-lite"/>
    </source>
</evidence>
<feature type="compositionally biased region" description="Low complexity" evidence="2">
    <location>
        <begin position="41"/>
        <end position="65"/>
    </location>
</feature>
<dbReference type="EMBL" id="JAFBEE010000021">
    <property type="protein sequence ID" value="MBM7615979.1"/>
    <property type="molecule type" value="Genomic_DNA"/>
</dbReference>
<feature type="region of interest" description="Disordered" evidence="2">
    <location>
        <begin position="24"/>
        <end position="67"/>
    </location>
</feature>
<dbReference type="PANTHER" id="PTHR45266:SF3">
    <property type="entry name" value="OXALOACETATE DECARBOXYLASE ALPHA CHAIN"/>
    <property type="match status" value="1"/>
</dbReference>
<evidence type="ECO:0000259" key="3">
    <source>
        <dbReference type="PROSITE" id="PS50968"/>
    </source>
</evidence>
<feature type="domain" description="Lipoyl-binding" evidence="3">
    <location>
        <begin position="56"/>
        <end position="134"/>
    </location>
</feature>
<dbReference type="InterPro" id="IPR000089">
    <property type="entry name" value="Biotin_lipoyl"/>
</dbReference>
<dbReference type="SUPFAM" id="SSF51230">
    <property type="entry name" value="Single hybrid motif"/>
    <property type="match status" value="1"/>
</dbReference>
<organism evidence="4 5">
    <name type="scientific">Alkaliphilus hydrothermalis</name>
    <dbReference type="NCBI Taxonomy" id="1482730"/>
    <lineage>
        <taxon>Bacteria</taxon>
        <taxon>Bacillati</taxon>
        <taxon>Bacillota</taxon>
        <taxon>Clostridia</taxon>
        <taxon>Peptostreptococcales</taxon>
        <taxon>Natronincolaceae</taxon>
        <taxon>Alkaliphilus</taxon>
    </lineage>
</organism>
<dbReference type="InterPro" id="IPR001882">
    <property type="entry name" value="Biotin_BS"/>
</dbReference>
<reference evidence="4 5" key="1">
    <citation type="submission" date="2021-01" db="EMBL/GenBank/DDBJ databases">
        <title>Genomic Encyclopedia of Type Strains, Phase IV (KMG-IV): sequencing the most valuable type-strain genomes for metagenomic binning, comparative biology and taxonomic classification.</title>
        <authorList>
            <person name="Goeker M."/>
        </authorList>
    </citation>
    <scope>NUCLEOTIDE SEQUENCE [LARGE SCALE GENOMIC DNA]</scope>
    <source>
        <strain evidence="4 5">DSM 25890</strain>
    </source>
</reference>
<dbReference type="Pfam" id="PF00364">
    <property type="entry name" value="Biotin_lipoyl"/>
    <property type="match status" value="1"/>
</dbReference>
<dbReference type="InterPro" id="IPR050709">
    <property type="entry name" value="Biotin_Carboxyl_Carrier/Decarb"/>
</dbReference>
<dbReference type="PANTHER" id="PTHR45266">
    <property type="entry name" value="OXALOACETATE DECARBOXYLASE ALPHA CHAIN"/>
    <property type="match status" value="1"/>
</dbReference>
<feature type="compositionally biased region" description="Low complexity" evidence="2">
    <location>
        <begin position="24"/>
        <end position="33"/>
    </location>
</feature>
<dbReference type="CDD" id="cd06850">
    <property type="entry name" value="biotinyl_domain"/>
    <property type="match status" value="1"/>
</dbReference>
<protein>
    <submittedName>
        <fullName evidence="4">Biotin carboxyl carrier protein</fullName>
    </submittedName>
</protein>
<evidence type="ECO:0000313" key="4">
    <source>
        <dbReference type="EMBL" id="MBM7615979.1"/>
    </source>
</evidence>
<evidence type="ECO:0000313" key="5">
    <source>
        <dbReference type="Proteomes" id="UP001314796"/>
    </source>
</evidence>
<keyword evidence="5" id="KW-1185">Reference proteome</keyword>
<evidence type="ECO:0000256" key="1">
    <source>
        <dbReference type="ARBA" id="ARBA00023267"/>
    </source>
</evidence>
<keyword evidence="1" id="KW-0092">Biotin</keyword>